<dbReference type="RefSeq" id="WP_158765599.1">
    <property type="nucleotide sequence ID" value="NZ_CP047045.1"/>
</dbReference>
<dbReference type="KEGG" id="tsv:DSM104635_01503"/>
<dbReference type="Proteomes" id="UP000431269">
    <property type="component" value="Chromosome"/>
</dbReference>
<dbReference type="AlphaFoldDB" id="A0A6I6MN11"/>
<gene>
    <name evidence="1" type="ORF">DSM104635_01503</name>
</gene>
<sequence>MRFVFAILAMFALATCASSGEDDRFRVGASQRAFVIIGVAEAAENTSATYDLLWRRLDPNGNFTPEIDGGRTAFQAETNERGTLRMRGIPGEFVMREIDPGVYALDSVFAVIADDRVNYIANGVMTGPERPAFEVRAGEAIYLGIWQVNIEDVTAVARPWRLSEADLRAVLDRRDKVAGEVRLRETHTRAVPCTPQRLNSRSQRRVC</sequence>
<dbReference type="EMBL" id="CP047045">
    <property type="protein sequence ID" value="QGZ94676.1"/>
    <property type="molecule type" value="Genomic_DNA"/>
</dbReference>
<name>A0A6I6MN11_9CAUL</name>
<reference evidence="2" key="1">
    <citation type="submission" date="2019-12" db="EMBL/GenBank/DDBJ databases">
        <title>Complete genome of Terracaulis silvestris 0127_4.</title>
        <authorList>
            <person name="Vieira S."/>
            <person name="Riedel T."/>
            <person name="Sproer C."/>
            <person name="Pascual J."/>
            <person name="Boedeker C."/>
            <person name="Overmann J."/>
        </authorList>
    </citation>
    <scope>NUCLEOTIDE SEQUENCE [LARGE SCALE GENOMIC DNA]</scope>
    <source>
        <strain evidence="2">0127_4</strain>
    </source>
</reference>
<keyword evidence="2" id="KW-1185">Reference proteome</keyword>
<accession>A0A6I6MN11</accession>
<evidence type="ECO:0000313" key="1">
    <source>
        <dbReference type="EMBL" id="QGZ94676.1"/>
    </source>
</evidence>
<evidence type="ECO:0000313" key="2">
    <source>
        <dbReference type="Proteomes" id="UP000431269"/>
    </source>
</evidence>
<protein>
    <submittedName>
        <fullName evidence="1">Uncharacterized protein</fullName>
    </submittedName>
</protein>
<organism evidence="1 2">
    <name type="scientific">Terricaulis silvestris</name>
    <dbReference type="NCBI Taxonomy" id="2686094"/>
    <lineage>
        <taxon>Bacteria</taxon>
        <taxon>Pseudomonadati</taxon>
        <taxon>Pseudomonadota</taxon>
        <taxon>Alphaproteobacteria</taxon>
        <taxon>Caulobacterales</taxon>
        <taxon>Caulobacteraceae</taxon>
        <taxon>Terricaulis</taxon>
    </lineage>
</organism>
<proteinExistence type="predicted"/>